<keyword evidence="1" id="KW-1133">Transmembrane helix</keyword>
<gene>
    <name evidence="2" type="ORF">L873DRAFT_1787948</name>
</gene>
<accession>A0A3N4JV84</accession>
<sequence>MLGDGFFIVEETLDFGFFAEGGAGVEGELAAGSDARRRRCLVALLREGDRNVGLFLGGSPSLEPIGGSLIVAVVRWGGLAWAFLLILMAARGLEVDCQCLAGAGSESSGMERINNVLSWIETLSEQRLTNDKPESTASGRVTAFSGEFLLYT</sequence>
<name>A0A3N4JV84_9PEZI</name>
<evidence type="ECO:0000256" key="1">
    <source>
        <dbReference type="SAM" id="Phobius"/>
    </source>
</evidence>
<dbReference type="Proteomes" id="UP000276215">
    <property type="component" value="Unassembled WGS sequence"/>
</dbReference>
<dbReference type="AlphaFoldDB" id="A0A3N4JV84"/>
<evidence type="ECO:0000313" key="3">
    <source>
        <dbReference type="Proteomes" id="UP000276215"/>
    </source>
</evidence>
<keyword evidence="3" id="KW-1185">Reference proteome</keyword>
<proteinExistence type="predicted"/>
<organism evidence="2 3">
    <name type="scientific">Choiromyces venosus 120613-1</name>
    <dbReference type="NCBI Taxonomy" id="1336337"/>
    <lineage>
        <taxon>Eukaryota</taxon>
        <taxon>Fungi</taxon>
        <taxon>Dikarya</taxon>
        <taxon>Ascomycota</taxon>
        <taxon>Pezizomycotina</taxon>
        <taxon>Pezizomycetes</taxon>
        <taxon>Pezizales</taxon>
        <taxon>Tuberaceae</taxon>
        <taxon>Choiromyces</taxon>
    </lineage>
</organism>
<reference evidence="2 3" key="1">
    <citation type="journal article" date="2018" name="Nat. Ecol. Evol.">
        <title>Pezizomycetes genomes reveal the molecular basis of ectomycorrhizal truffle lifestyle.</title>
        <authorList>
            <person name="Murat C."/>
            <person name="Payen T."/>
            <person name="Noel B."/>
            <person name="Kuo A."/>
            <person name="Morin E."/>
            <person name="Chen J."/>
            <person name="Kohler A."/>
            <person name="Krizsan K."/>
            <person name="Balestrini R."/>
            <person name="Da Silva C."/>
            <person name="Montanini B."/>
            <person name="Hainaut M."/>
            <person name="Levati E."/>
            <person name="Barry K.W."/>
            <person name="Belfiori B."/>
            <person name="Cichocki N."/>
            <person name="Clum A."/>
            <person name="Dockter R.B."/>
            <person name="Fauchery L."/>
            <person name="Guy J."/>
            <person name="Iotti M."/>
            <person name="Le Tacon F."/>
            <person name="Lindquist E.A."/>
            <person name="Lipzen A."/>
            <person name="Malagnac F."/>
            <person name="Mello A."/>
            <person name="Molinier V."/>
            <person name="Miyauchi S."/>
            <person name="Poulain J."/>
            <person name="Riccioni C."/>
            <person name="Rubini A."/>
            <person name="Sitrit Y."/>
            <person name="Splivallo R."/>
            <person name="Traeger S."/>
            <person name="Wang M."/>
            <person name="Zifcakova L."/>
            <person name="Wipf D."/>
            <person name="Zambonelli A."/>
            <person name="Paolocci F."/>
            <person name="Nowrousian M."/>
            <person name="Ottonello S."/>
            <person name="Baldrian P."/>
            <person name="Spatafora J.W."/>
            <person name="Henrissat B."/>
            <person name="Nagy L.G."/>
            <person name="Aury J.M."/>
            <person name="Wincker P."/>
            <person name="Grigoriev I.V."/>
            <person name="Bonfante P."/>
            <person name="Martin F.M."/>
        </authorList>
    </citation>
    <scope>NUCLEOTIDE SEQUENCE [LARGE SCALE GENOMIC DNA]</scope>
    <source>
        <strain evidence="2 3">120613-1</strain>
    </source>
</reference>
<keyword evidence="1" id="KW-0472">Membrane</keyword>
<protein>
    <submittedName>
        <fullName evidence="2">Uncharacterized protein</fullName>
    </submittedName>
</protein>
<evidence type="ECO:0000313" key="2">
    <source>
        <dbReference type="EMBL" id="RPB02240.1"/>
    </source>
</evidence>
<keyword evidence="1" id="KW-0812">Transmembrane</keyword>
<dbReference type="EMBL" id="ML120369">
    <property type="protein sequence ID" value="RPB02240.1"/>
    <property type="molecule type" value="Genomic_DNA"/>
</dbReference>
<feature type="transmembrane region" description="Helical" evidence="1">
    <location>
        <begin position="65"/>
        <end position="87"/>
    </location>
</feature>